<organism evidence="1 2">
    <name type="scientific">Thiocapsa rosea</name>
    <dbReference type="NCBI Taxonomy" id="69360"/>
    <lineage>
        <taxon>Bacteria</taxon>
        <taxon>Pseudomonadati</taxon>
        <taxon>Pseudomonadota</taxon>
        <taxon>Gammaproteobacteria</taxon>
        <taxon>Chromatiales</taxon>
        <taxon>Chromatiaceae</taxon>
        <taxon>Thiocapsa</taxon>
    </lineage>
</organism>
<protein>
    <submittedName>
        <fullName evidence="1">Uncharacterized protein</fullName>
    </submittedName>
</protein>
<evidence type="ECO:0000313" key="1">
    <source>
        <dbReference type="EMBL" id="RKT38035.1"/>
    </source>
</evidence>
<comment type="caution">
    <text evidence="1">The sequence shown here is derived from an EMBL/GenBank/DDBJ whole genome shotgun (WGS) entry which is preliminary data.</text>
</comment>
<accession>A0A495UPA1</accession>
<dbReference type="AlphaFoldDB" id="A0A495UPA1"/>
<keyword evidence="2" id="KW-1185">Reference proteome</keyword>
<evidence type="ECO:0000313" key="2">
    <source>
        <dbReference type="Proteomes" id="UP000274556"/>
    </source>
</evidence>
<dbReference type="EMBL" id="RBXL01000002">
    <property type="protein sequence ID" value="RKT38035.1"/>
    <property type="molecule type" value="Genomic_DNA"/>
</dbReference>
<reference evidence="1 2" key="1">
    <citation type="submission" date="2018-10" db="EMBL/GenBank/DDBJ databases">
        <title>Genomic Encyclopedia of Archaeal and Bacterial Type Strains, Phase II (KMG-II): from individual species to whole genera.</title>
        <authorList>
            <person name="Goeker M."/>
        </authorList>
    </citation>
    <scope>NUCLEOTIDE SEQUENCE [LARGE SCALE GENOMIC DNA]</scope>
    <source>
        <strain evidence="1 2">DSM 235</strain>
    </source>
</reference>
<sequence>MFAGRYNYQMTEAIENLSDRIHVRTARCS</sequence>
<proteinExistence type="predicted"/>
<gene>
    <name evidence="1" type="ORF">BDD21_5560</name>
</gene>
<name>A0A495UPA1_9GAMM</name>
<dbReference type="Proteomes" id="UP000274556">
    <property type="component" value="Unassembled WGS sequence"/>
</dbReference>